<feature type="region of interest" description="Disordered" evidence="5">
    <location>
        <begin position="1"/>
        <end position="34"/>
    </location>
</feature>
<dbReference type="InterPro" id="IPR013763">
    <property type="entry name" value="Cyclin-like_dom"/>
</dbReference>
<dbReference type="Pfam" id="PF02984">
    <property type="entry name" value="Cyclin_C"/>
    <property type="match status" value="1"/>
</dbReference>
<keyword evidence="1" id="KW-0132">Cell division</keyword>
<dbReference type="EMBL" id="QGNW01001635">
    <property type="protein sequence ID" value="RVW34612.1"/>
    <property type="molecule type" value="Genomic_DNA"/>
</dbReference>
<dbReference type="GO" id="GO:0051301">
    <property type="term" value="P:cell division"/>
    <property type="evidence" value="ECO:0007669"/>
    <property type="project" value="UniProtKB-KW"/>
</dbReference>
<protein>
    <submittedName>
        <fullName evidence="7">Cyclin-SDS</fullName>
    </submittedName>
</protein>
<sequence>MRPKRNRKKRNFESLPYNKKLRSKLPRRRRSQISPILYTTSNSNAFRTKSGLHAFPLRSTSSSYNSSRISSFLRKREFEEIGASGAVIRGNEKVRRITRSYYRQKQNERKLEIGDGGVEASESSCVESCSGADVRVSAEASSKFKRKNAENAKIIGGNENPEAVLRAEISSIQQIAGENLKSDARNIKKSSERKDNDVTTSVTSGVELPSEMKFQNASSPLGNRALESEISRSSRNYVDANFTVSNSGSNSEQMPKGLVFDCDLCCSEYLSYDEVSDYSSSHEMLISEMQTDVLPENPELDFSDYTPSLFFESGSEFSERSEGDSTRSPTFSLFVQYNQQFSRLASRLDARVSSSLVQNEYRDEFTLLRFEDEDDEESYQRFRSRERKACLHDYGKEYCSKTEYGGLVAEQRLLMVHWILECITHLVSSIGDTASDLFTLLLLVSSLLMYGKGSLVTLQLVVNPHQYWILNFACQQSAAKELQKETLFLGVNLLDRFLSKGFFKNKRSLQIVGIACLTLATRIEENQPYNRRKSISSQLAYCHFRKKRPVWILWGLGLRQKTFCIGNNVFNRREVIAMEWLVQEVLNFQCFMPTTYNFLWFYLKAARASAEVERMAKYLAVLALLDHEQLCYWRSTVAAGLVILASLAANQDASCQRVMEVFIEQSNVFLSAV</sequence>
<dbReference type="InterPro" id="IPR004367">
    <property type="entry name" value="Cyclin_C-dom"/>
</dbReference>
<organism evidence="7 8">
    <name type="scientific">Vitis vinifera</name>
    <name type="common">Grape</name>
    <dbReference type="NCBI Taxonomy" id="29760"/>
    <lineage>
        <taxon>Eukaryota</taxon>
        <taxon>Viridiplantae</taxon>
        <taxon>Streptophyta</taxon>
        <taxon>Embryophyta</taxon>
        <taxon>Tracheophyta</taxon>
        <taxon>Spermatophyta</taxon>
        <taxon>Magnoliopsida</taxon>
        <taxon>eudicotyledons</taxon>
        <taxon>Gunneridae</taxon>
        <taxon>Pentapetalae</taxon>
        <taxon>rosids</taxon>
        <taxon>Vitales</taxon>
        <taxon>Vitaceae</taxon>
        <taxon>Viteae</taxon>
        <taxon>Vitis</taxon>
    </lineage>
</organism>
<dbReference type="Pfam" id="PF00134">
    <property type="entry name" value="Cyclin_N"/>
    <property type="match status" value="1"/>
</dbReference>
<dbReference type="Proteomes" id="UP000288805">
    <property type="component" value="Unassembled WGS sequence"/>
</dbReference>
<dbReference type="AlphaFoldDB" id="A0A438DGM5"/>
<dbReference type="SMART" id="SM00385">
    <property type="entry name" value="CYCLIN"/>
    <property type="match status" value="1"/>
</dbReference>
<dbReference type="InterPro" id="IPR036915">
    <property type="entry name" value="Cyclin-like_sf"/>
</dbReference>
<name>A0A438DGM5_VITVI</name>
<comment type="similarity">
    <text evidence="4">Belongs to the cyclin family.</text>
</comment>
<dbReference type="PANTHER" id="PTHR10177">
    <property type="entry name" value="CYCLINS"/>
    <property type="match status" value="1"/>
</dbReference>
<proteinExistence type="inferred from homology"/>
<gene>
    <name evidence="7" type="primary">SDS_0</name>
    <name evidence="7" type="ORF">CK203_079359</name>
</gene>
<evidence type="ECO:0000256" key="5">
    <source>
        <dbReference type="SAM" id="MobiDB-lite"/>
    </source>
</evidence>
<evidence type="ECO:0000256" key="2">
    <source>
        <dbReference type="ARBA" id="ARBA00023127"/>
    </source>
</evidence>
<evidence type="ECO:0000313" key="7">
    <source>
        <dbReference type="EMBL" id="RVW34612.1"/>
    </source>
</evidence>
<feature type="compositionally biased region" description="Basic residues" evidence="5">
    <location>
        <begin position="19"/>
        <end position="31"/>
    </location>
</feature>
<dbReference type="SUPFAM" id="SSF47954">
    <property type="entry name" value="Cyclin-like"/>
    <property type="match status" value="2"/>
</dbReference>
<dbReference type="InterPro" id="IPR006671">
    <property type="entry name" value="Cyclin_N"/>
</dbReference>
<accession>A0A438DGM5</accession>
<comment type="caution">
    <text evidence="7">The sequence shown here is derived from an EMBL/GenBank/DDBJ whole genome shotgun (WGS) entry which is preliminary data.</text>
</comment>
<feature type="compositionally biased region" description="Basic residues" evidence="5">
    <location>
        <begin position="1"/>
        <end position="10"/>
    </location>
</feature>
<dbReference type="InterPro" id="IPR039361">
    <property type="entry name" value="Cyclin"/>
</dbReference>
<keyword evidence="3" id="KW-0131">Cell cycle</keyword>
<reference evidence="7 8" key="1">
    <citation type="journal article" date="2018" name="PLoS Genet.">
        <title>Population sequencing reveals clonal diversity and ancestral inbreeding in the grapevine cultivar Chardonnay.</title>
        <authorList>
            <person name="Roach M.J."/>
            <person name="Johnson D.L."/>
            <person name="Bohlmann J."/>
            <person name="van Vuuren H.J."/>
            <person name="Jones S.J."/>
            <person name="Pretorius I.S."/>
            <person name="Schmidt S.A."/>
            <person name="Borneman A.R."/>
        </authorList>
    </citation>
    <scope>NUCLEOTIDE SEQUENCE [LARGE SCALE GENOMIC DNA]</scope>
    <source>
        <strain evidence="8">cv. Chardonnay</strain>
        <tissue evidence="7">Leaf</tissue>
    </source>
</reference>
<evidence type="ECO:0000256" key="4">
    <source>
        <dbReference type="RuleBase" id="RU000383"/>
    </source>
</evidence>
<evidence type="ECO:0000256" key="3">
    <source>
        <dbReference type="ARBA" id="ARBA00023306"/>
    </source>
</evidence>
<evidence type="ECO:0000313" key="8">
    <source>
        <dbReference type="Proteomes" id="UP000288805"/>
    </source>
</evidence>
<dbReference type="Gene3D" id="1.10.472.10">
    <property type="entry name" value="Cyclin-like"/>
    <property type="match status" value="2"/>
</dbReference>
<evidence type="ECO:0000259" key="6">
    <source>
        <dbReference type="SMART" id="SM00385"/>
    </source>
</evidence>
<evidence type="ECO:0000256" key="1">
    <source>
        <dbReference type="ARBA" id="ARBA00022618"/>
    </source>
</evidence>
<keyword evidence="2 4" id="KW-0195">Cyclin</keyword>
<feature type="domain" description="Cyclin-like" evidence="6">
    <location>
        <begin position="467"/>
        <end position="584"/>
    </location>
</feature>